<keyword evidence="3" id="KW-1185">Reference proteome</keyword>
<dbReference type="EMBL" id="AGNL01015962">
    <property type="protein sequence ID" value="EJK65350.1"/>
    <property type="molecule type" value="Genomic_DNA"/>
</dbReference>
<feature type="region of interest" description="Disordered" evidence="1">
    <location>
        <begin position="1"/>
        <end position="171"/>
    </location>
</feature>
<sequence length="171" mass="17636">MRHGPFRRGGEPSEAGLHRPRHTERQRGDQQEARRGRARLQPGPAVGTAPAAAGAAEPGDAALPAVGLVGLVPSSPPAPLRHDQSAPRRDERRAAPLHPPGRRRGAPHVRRPLELLPRAGRGAAAATGRRRRVPHGAHAPVLLRRGAGGSAPASPAPSPAAGGGSELEAGR</sequence>
<comment type="caution">
    <text evidence="2">The sequence shown here is derived from an EMBL/GenBank/DDBJ whole genome shotgun (WGS) entry which is preliminary data.</text>
</comment>
<evidence type="ECO:0000313" key="3">
    <source>
        <dbReference type="Proteomes" id="UP000266841"/>
    </source>
</evidence>
<feature type="compositionally biased region" description="Basic and acidic residues" evidence="1">
    <location>
        <begin position="23"/>
        <end position="35"/>
    </location>
</feature>
<feature type="compositionally biased region" description="Low complexity" evidence="1">
    <location>
        <begin position="118"/>
        <end position="127"/>
    </location>
</feature>
<dbReference type="Proteomes" id="UP000266841">
    <property type="component" value="Unassembled WGS sequence"/>
</dbReference>
<feature type="compositionally biased region" description="Basic residues" evidence="1">
    <location>
        <begin position="100"/>
        <end position="110"/>
    </location>
</feature>
<protein>
    <submittedName>
        <fullName evidence="2">Uncharacterized protein</fullName>
    </submittedName>
</protein>
<evidence type="ECO:0000313" key="2">
    <source>
        <dbReference type="EMBL" id="EJK65350.1"/>
    </source>
</evidence>
<organism evidence="2 3">
    <name type="scientific">Thalassiosira oceanica</name>
    <name type="common">Marine diatom</name>
    <dbReference type="NCBI Taxonomy" id="159749"/>
    <lineage>
        <taxon>Eukaryota</taxon>
        <taxon>Sar</taxon>
        <taxon>Stramenopiles</taxon>
        <taxon>Ochrophyta</taxon>
        <taxon>Bacillariophyta</taxon>
        <taxon>Coscinodiscophyceae</taxon>
        <taxon>Thalassiosirophycidae</taxon>
        <taxon>Thalassiosirales</taxon>
        <taxon>Thalassiosiraceae</taxon>
        <taxon>Thalassiosira</taxon>
    </lineage>
</organism>
<evidence type="ECO:0000256" key="1">
    <source>
        <dbReference type="SAM" id="MobiDB-lite"/>
    </source>
</evidence>
<name>K0SJ29_THAOC</name>
<feature type="compositionally biased region" description="Low complexity" evidence="1">
    <location>
        <begin position="42"/>
        <end position="65"/>
    </location>
</feature>
<gene>
    <name evidence="2" type="ORF">THAOC_13798</name>
</gene>
<feature type="non-terminal residue" evidence="2">
    <location>
        <position position="171"/>
    </location>
</feature>
<feature type="compositionally biased region" description="Basic and acidic residues" evidence="1">
    <location>
        <begin position="80"/>
        <end position="94"/>
    </location>
</feature>
<proteinExistence type="predicted"/>
<accession>K0SJ29</accession>
<dbReference type="AlphaFoldDB" id="K0SJ29"/>
<reference evidence="2 3" key="1">
    <citation type="journal article" date="2012" name="Genome Biol.">
        <title>Genome and low-iron response of an oceanic diatom adapted to chronic iron limitation.</title>
        <authorList>
            <person name="Lommer M."/>
            <person name="Specht M."/>
            <person name="Roy A.S."/>
            <person name="Kraemer L."/>
            <person name="Andreson R."/>
            <person name="Gutowska M.A."/>
            <person name="Wolf J."/>
            <person name="Bergner S.V."/>
            <person name="Schilhabel M.B."/>
            <person name="Klostermeier U.C."/>
            <person name="Beiko R.G."/>
            <person name="Rosenstiel P."/>
            <person name="Hippler M."/>
            <person name="Laroche J."/>
        </authorList>
    </citation>
    <scope>NUCLEOTIDE SEQUENCE [LARGE SCALE GENOMIC DNA]</scope>
    <source>
        <strain evidence="2 3">CCMP1005</strain>
    </source>
</reference>